<protein>
    <submittedName>
        <fullName evidence="2">Uncharacterized protein</fullName>
    </submittedName>
</protein>
<name>A0A7G5FHH2_9CORY</name>
<dbReference type="EMBL" id="CP059833">
    <property type="protein sequence ID" value="QMV86063.1"/>
    <property type="molecule type" value="Genomic_DNA"/>
</dbReference>
<gene>
    <name evidence="2" type="ORF">HW450_04930</name>
</gene>
<organism evidence="2 3">
    <name type="scientific">Corynebacterium hindlerae</name>
    <dbReference type="NCBI Taxonomy" id="699041"/>
    <lineage>
        <taxon>Bacteria</taxon>
        <taxon>Bacillati</taxon>
        <taxon>Actinomycetota</taxon>
        <taxon>Actinomycetes</taxon>
        <taxon>Mycobacteriales</taxon>
        <taxon>Corynebacteriaceae</taxon>
        <taxon>Corynebacterium</taxon>
    </lineage>
</organism>
<evidence type="ECO:0000256" key="1">
    <source>
        <dbReference type="SAM" id="Phobius"/>
    </source>
</evidence>
<keyword evidence="1" id="KW-1133">Transmembrane helix</keyword>
<accession>A0A7G5FHH2</accession>
<dbReference type="RefSeq" id="WP_182386878.1">
    <property type="nucleotide sequence ID" value="NZ_CP059833.1"/>
</dbReference>
<sequence>MNNDNNDRTPPSWDPLGAAPFAWDLPDPNASTYAAKSSNPLKWVFRILIGIALAFILAIAGVATFGGTVLAAMNDDYVSGEPAFEDSKEDRDVYVANVGNLKRHHEFGDNDVDFDLSNVGPLDEKRTVTITHGSGDLNLTLPDDTRVRIRHSDKTDPLAQGEEIYNLDADGKTLTVKVISNGGELNIN</sequence>
<dbReference type="Proteomes" id="UP000515570">
    <property type="component" value="Chromosome"/>
</dbReference>
<proteinExistence type="predicted"/>
<keyword evidence="1" id="KW-0812">Transmembrane</keyword>
<evidence type="ECO:0000313" key="2">
    <source>
        <dbReference type="EMBL" id="QMV86063.1"/>
    </source>
</evidence>
<evidence type="ECO:0000313" key="3">
    <source>
        <dbReference type="Proteomes" id="UP000515570"/>
    </source>
</evidence>
<dbReference type="AlphaFoldDB" id="A0A7G5FHH2"/>
<reference evidence="2 3" key="1">
    <citation type="submission" date="2020-07" db="EMBL/GenBank/DDBJ databases">
        <title>non toxigenic Corynebacterium sp. nov from a clinical source.</title>
        <authorList>
            <person name="Bernier A.-M."/>
            <person name="Bernard K."/>
        </authorList>
    </citation>
    <scope>NUCLEOTIDE SEQUENCE [LARGE SCALE GENOMIC DNA]</scope>
    <source>
        <strain evidence="3">NML 93-0612</strain>
    </source>
</reference>
<keyword evidence="1" id="KW-0472">Membrane</keyword>
<keyword evidence="3" id="KW-1185">Reference proteome</keyword>
<feature type="transmembrane region" description="Helical" evidence="1">
    <location>
        <begin position="43"/>
        <end position="65"/>
    </location>
</feature>